<feature type="compositionally biased region" description="Acidic residues" evidence="1">
    <location>
        <begin position="22"/>
        <end position="33"/>
    </location>
</feature>
<comment type="caution">
    <text evidence="2">The sequence shown here is derived from an EMBL/GenBank/DDBJ whole genome shotgun (WGS) entry which is preliminary data.</text>
</comment>
<organism evidence="2 3">
    <name type="scientific">Tumebacillus amylolyticus</name>
    <dbReference type="NCBI Taxonomy" id="2801339"/>
    <lineage>
        <taxon>Bacteria</taxon>
        <taxon>Bacillati</taxon>
        <taxon>Bacillota</taxon>
        <taxon>Bacilli</taxon>
        <taxon>Bacillales</taxon>
        <taxon>Alicyclobacillaceae</taxon>
        <taxon>Tumebacillus</taxon>
    </lineage>
</organism>
<sequence length="62" mass="6950">MRRCLQMSVRNSQDKPTIAPGMEDDNLYEDATEAEQKAGDTTRVTTLSFDEHDNGSRNSNDS</sequence>
<evidence type="ECO:0000313" key="2">
    <source>
        <dbReference type="EMBL" id="MBL0386161.1"/>
    </source>
</evidence>
<dbReference type="EMBL" id="JAEQNB010000001">
    <property type="protein sequence ID" value="MBL0386161.1"/>
    <property type="molecule type" value="Genomic_DNA"/>
</dbReference>
<reference evidence="2 3" key="1">
    <citation type="submission" date="2021-01" db="EMBL/GenBank/DDBJ databases">
        <title>Tumebacillus sp. strain ITR2 16S ribosomal RNA gene Genome sequencing and assembly.</title>
        <authorList>
            <person name="Kang M."/>
        </authorList>
    </citation>
    <scope>NUCLEOTIDE SEQUENCE [LARGE SCALE GENOMIC DNA]</scope>
    <source>
        <strain evidence="2 3">ITR2</strain>
    </source>
</reference>
<evidence type="ECO:0000313" key="3">
    <source>
        <dbReference type="Proteomes" id="UP000602284"/>
    </source>
</evidence>
<proteinExistence type="predicted"/>
<protein>
    <recommendedName>
        <fullName evidence="4">DUF4025 domain-containing protein</fullName>
    </recommendedName>
</protein>
<evidence type="ECO:0008006" key="4">
    <source>
        <dbReference type="Google" id="ProtNLM"/>
    </source>
</evidence>
<gene>
    <name evidence="2" type="ORF">JJB07_05785</name>
</gene>
<evidence type="ECO:0000256" key="1">
    <source>
        <dbReference type="SAM" id="MobiDB-lite"/>
    </source>
</evidence>
<keyword evidence="3" id="KW-1185">Reference proteome</keyword>
<accession>A0ABS1J7A3</accession>
<feature type="region of interest" description="Disordered" evidence="1">
    <location>
        <begin position="1"/>
        <end position="62"/>
    </location>
</feature>
<name>A0ABS1J7A3_9BACL</name>
<dbReference type="Proteomes" id="UP000602284">
    <property type="component" value="Unassembled WGS sequence"/>
</dbReference>